<name>A0ABW3L661_9BACI</name>
<evidence type="ECO:0000256" key="2">
    <source>
        <dbReference type="SAM" id="MobiDB-lite"/>
    </source>
</evidence>
<gene>
    <name evidence="3" type="ORF">ACFQ2J_15945</name>
</gene>
<proteinExistence type="predicted"/>
<evidence type="ECO:0000313" key="4">
    <source>
        <dbReference type="Proteomes" id="UP001596990"/>
    </source>
</evidence>
<accession>A0ABW3L661</accession>
<evidence type="ECO:0008006" key="5">
    <source>
        <dbReference type="Google" id="ProtNLM"/>
    </source>
</evidence>
<dbReference type="EMBL" id="JBHTKL010000006">
    <property type="protein sequence ID" value="MFD1020680.1"/>
    <property type="molecule type" value="Genomic_DNA"/>
</dbReference>
<protein>
    <recommendedName>
        <fullName evidence="5">Gas vesicle protein GvpQ</fullName>
    </recommendedName>
</protein>
<keyword evidence="1" id="KW-0175">Coiled coil</keyword>
<feature type="region of interest" description="Disordered" evidence="2">
    <location>
        <begin position="1"/>
        <end position="31"/>
    </location>
</feature>
<keyword evidence="4" id="KW-1185">Reference proteome</keyword>
<comment type="caution">
    <text evidence="3">The sequence shown here is derived from an EMBL/GenBank/DDBJ whole genome shotgun (WGS) entry which is preliminary data.</text>
</comment>
<sequence length="159" mass="18013">MSTNNENDPREKISDWKDKAKEGVKSSAQLIKRGFKKDSDLTDDMQSEAKDQMVDYMQSKAEDRIHSKADAAQDQLENKVHSKAEELRDNVQESLLKAREKLKKFKEAGESFQSKIGDDDRSIKGVDQIKSYSNVKSSTQIKGYEDVKKPSAVKTIPSK</sequence>
<reference evidence="4" key="1">
    <citation type="journal article" date="2019" name="Int. J. Syst. Evol. Microbiol.">
        <title>The Global Catalogue of Microorganisms (GCM) 10K type strain sequencing project: providing services to taxonomists for standard genome sequencing and annotation.</title>
        <authorList>
            <consortium name="The Broad Institute Genomics Platform"/>
            <consortium name="The Broad Institute Genome Sequencing Center for Infectious Disease"/>
            <person name="Wu L."/>
            <person name="Ma J."/>
        </authorList>
    </citation>
    <scope>NUCLEOTIDE SEQUENCE [LARGE SCALE GENOMIC DNA]</scope>
    <source>
        <strain evidence="4">CCUG 56607</strain>
    </source>
</reference>
<organism evidence="3 4">
    <name type="scientific">Thalassobacillus hwangdonensis</name>
    <dbReference type="NCBI Taxonomy" id="546108"/>
    <lineage>
        <taxon>Bacteria</taxon>
        <taxon>Bacillati</taxon>
        <taxon>Bacillota</taxon>
        <taxon>Bacilli</taxon>
        <taxon>Bacillales</taxon>
        <taxon>Bacillaceae</taxon>
        <taxon>Thalassobacillus</taxon>
    </lineage>
</organism>
<evidence type="ECO:0000313" key="3">
    <source>
        <dbReference type="EMBL" id="MFD1020680.1"/>
    </source>
</evidence>
<evidence type="ECO:0000256" key="1">
    <source>
        <dbReference type="SAM" id="Coils"/>
    </source>
</evidence>
<feature type="coiled-coil region" evidence="1">
    <location>
        <begin position="81"/>
        <end position="108"/>
    </location>
</feature>
<dbReference type="RefSeq" id="WP_386062798.1">
    <property type="nucleotide sequence ID" value="NZ_JBHTKL010000006.1"/>
</dbReference>
<feature type="compositionally biased region" description="Basic and acidic residues" evidence="2">
    <location>
        <begin position="7"/>
        <end position="24"/>
    </location>
</feature>
<dbReference type="Proteomes" id="UP001596990">
    <property type="component" value="Unassembled WGS sequence"/>
</dbReference>